<dbReference type="RefSeq" id="WP_102366493.1">
    <property type="nucleotide sequence ID" value="NZ_CP020991.1"/>
</dbReference>
<dbReference type="Gene3D" id="3.40.50.2300">
    <property type="match status" value="2"/>
</dbReference>
<dbReference type="GeneID" id="98063598"/>
<dbReference type="Pfam" id="PF13407">
    <property type="entry name" value="Peripla_BP_4"/>
    <property type="match status" value="1"/>
</dbReference>
<dbReference type="Proteomes" id="UP000235589">
    <property type="component" value="Chromosome"/>
</dbReference>
<dbReference type="GO" id="GO:0030246">
    <property type="term" value="F:carbohydrate binding"/>
    <property type="evidence" value="ECO:0007669"/>
    <property type="project" value="UniProtKB-ARBA"/>
</dbReference>
<dbReference type="PANTHER" id="PTHR46847">
    <property type="entry name" value="D-ALLOSE-BINDING PERIPLASMIC PROTEIN-RELATED"/>
    <property type="match status" value="1"/>
</dbReference>
<gene>
    <name evidence="6" type="ORF">B9O19_02227</name>
</gene>
<evidence type="ECO:0000313" key="6">
    <source>
        <dbReference type="EMBL" id="AUO20368.1"/>
    </source>
</evidence>
<accession>A0A2K9P6H5</accession>
<comment type="subcellular location">
    <subcellularLocation>
        <location evidence="1">Cell envelope</location>
    </subcellularLocation>
</comment>
<dbReference type="AlphaFoldDB" id="A0A2K9P6H5"/>
<dbReference type="InterPro" id="IPR025997">
    <property type="entry name" value="SBP_2_dom"/>
</dbReference>
<evidence type="ECO:0000259" key="5">
    <source>
        <dbReference type="Pfam" id="PF13407"/>
    </source>
</evidence>
<evidence type="ECO:0000256" key="2">
    <source>
        <dbReference type="ARBA" id="ARBA00007639"/>
    </source>
</evidence>
<protein>
    <submittedName>
        <fullName evidence="6">LacI family transcriptional regulator</fullName>
    </submittedName>
</protein>
<reference evidence="6 7" key="1">
    <citation type="submission" date="2017-04" db="EMBL/GenBank/DDBJ databases">
        <title>Monoglobus pectinilyticus 14 draft genome.</title>
        <authorList>
            <person name="Kim C."/>
            <person name="Rosendale D.I."/>
            <person name="Kelly W.J."/>
            <person name="Tannock G.W."/>
            <person name="Patchett M.L."/>
            <person name="Jordens J.Z."/>
        </authorList>
    </citation>
    <scope>NUCLEOTIDE SEQUENCE [LARGE SCALE GENOMIC DNA]</scope>
    <source>
        <strain evidence="6 7">14</strain>
    </source>
</reference>
<evidence type="ECO:0000256" key="1">
    <source>
        <dbReference type="ARBA" id="ARBA00004196"/>
    </source>
</evidence>
<feature type="chain" id="PRO_5038576015" evidence="4">
    <location>
        <begin position="23"/>
        <end position="319"/>
    </location>
</feature>
<dbReference type="PANTHER" id="PTHR46847:SF1">
    <property type="entry name" value="D-ALLOSE-BINDING PERIPLASMIC PROTEIN-RELATED"/>
    <property type="match status" value="1"/>
</dbReference>
<dbReference type="InterPro" id="IPR028082">
    <property type="entry name" value="Peripla_BP_I"/>
</dbReference>
<evidence type="ECO:0000256" key="4">
    <source>
        <dbReference type="SAM" id="SignalP"/>
    </source>
</evidence>
<feature type="domain" description="Periplasmic binding protein" evidence="5">
    <location>
        <begin position="42"/>
        <end position="297"/>
    </location>
</feature>
<comment type="similarity">
    <text evidence="2">Belongs to the bacterial solute-binding protein 2 family.</text>
</comment>
<name>A0A2K9P6H5_9FIRM</name>
<dbReference type="OrthoDB" id="9814427at2"/>
<dbReference type="GO" id="GO:0030313">
    <property type="term" value="C:cell envelope"/>
    <property type="evidence" value="ECO:0007669"/>
    <property type="project" value="UniProtKB-SubCell"/>
</dbReference>
<sequence>MKKKIKASRAVCLIIACLFMFASVVSLSSCFGGRNETKKKTFGITYMTMNDPFYVSMSNGIKPKIEELGGELIELDAKFDQNKQNSDIEDLIQQQVDLIFVVPVDSKGIKPALESCKAAGIPVVDVDTMVDDPDLVVTQVASDCIKLGKLCGEAMAKALNGSGNIIVITTDVIRPARDRSTGFKEVMKNYPGINIVQYQDAQTCSTEDALGLMENMLQAHPDINGAFGTNDAIGLGIYAAAKSANKIGDVKIVSVDGSERVCELIKNNEYLGSAAQFPEKMGVKAAEVGFGVLNGEEYPKEILLDVDFVDLSNVDEFLK</sequence>
<evidence type="ECO:0000313" key="7">
    <source>
        <dbReference type="Proteomes" id="UP000235589"/>
    </source>
</evidence>
<evidence type="ECO:0000256" key="3">
    <source>
        <dbReference type="ARBA" id="ARBA00022729"/>
    </source>
</evidence>
<dbReference type="KEGG" id="mpec:B9O19_02227"/>
<organism evidence="6 7">
    <name type="scientific">Monoglobus pectinilyticus</name>
    <dbReference type="NCBI Taxonomy" id="1981510"/>
    <lineage>
        <taxon>Bacteria</taxon>
        <taxon>Bacillati</taxon>
        <taxon>Bacillota</taxon>
        <taxon>Clostridia</taxon>
        <taxon>Monoglobales</taxon>
        <taxon>Monoglobaceae</taxon>
        <taxon>Monoglobus</taxon>
    </lineage>
</organism>
<keyword evidence="7" id="KW-1185">Reference proteome</keyword>
<proteinExistence type="inferred from homology"/>
<dbReference type="EMBL" id="CP020991">
    <property type="protein sequence ID" value="AUO20368.1"/>
    <property type="molecule type" value="Genomic_DNA"/>
</dbReference>
<dbReference type="SUPFAM" id="SSF53822">
    <property type="entry name" value="Periplasmic binding protein-like I"/>
    <property type="match status" value="1"/>
</dbReference>
<keyword evidence="3 4" id="KW-0732">Signal</keyword>
<feature type="signal peptide" evidence="4">
    <location>
        <begin position="1"/>
        <end position="22"/>
    </location>
</feature>
<dbReference type="PROSITE" id="PS51257">
    <property type="entry name" value="PROKAR_LIPOPROTEIN"/>
    <property type="match status" value="1"/>
</dbReference>